<dbReference type="PROSITE" id="PS01081">
    <property type="entry name" value="HTH_TETR_1"/>
    <property type="match status" value="1"/>
</dbReference>
<dbReference type="Proteomes" id="UP000323142">
    <property type="component" value="Unassembled WGS sequence"/>
</dbReference>
<comment type="caution">
    <text evidence="6">The sequence shown here is derived from an EMBL/GenBank/DDBJ whole genome shotgun (WGS) entry which is preliminary data.</text>
</comment>
<dbReference type="PRINTS" id="PR00455">
    <property type="entry name" value="HTHTETR"/>
</dbReference>
<dbReference type="InterPro" id="IPR036271">
    <property type="entry name" value="Tet_transcr_reg_TetR-rel_C_sf"/>
</dbReference>
<dbReference type="SUPFAM" id="SSF48498">
    <property type="entry name" value="Tetracyclin repressor-like, C-terminal domain"/>
    <property type="match status" value="1"/>
</dbReference>
<dbReference type="OrthoDB" id="9816431at2"/>
<evidence type="ECO:0000256" key="4">
    <source>
        <dbReference type="PROSITE-ProRule" id="PRU00335"/>
    </source>
</evidence>
<reference evidence="6 7" key="2">
    <citation type="submission" date="2019-09" db="EMBL/GenBank/DDBJ databases">
        <authorList>
            <person name="Jin C."/>
        </authorList>
    </citation>
    <scope>NUCLEOTIDE SEQUENCE [LARGE SCALE GENOMIC DNA]</scope>
    <source>
        <strain evidence="6 7">BN140002</strain>
    </source>
</reference>
<dbReference type="AlphaFoldDB" id="A0A5B2V831"/>
<feature type="DNA-binding region" description="H-T-H motif" evidence="4">
    <location>
        <begin position="41"/>
        <end position="60"/>
    </location>
</feature>
<dbReference type="InterPro" id="IPR050109">
    <property type="entry name" value="HTH-type_TetR-like_transc_reg"/>
</dbReference>
<dbReference type="PANTHER" id="PTHR30055:SF146">
    <property type="entry name" value="HTH-TYPE TRANSCRIPTIONAL DUAL REGULATOR CECR"/>
    <property type="match status" value="1"/>
</dbReference>
<dbReference type="InterPro" id="IPR009057">
    <property type="entry name" value="Homeodomain-like_sf"/>
</dbReference>
<proteinExistence type="predicted"/>
<dbReference type="InterPro" id="IPR001647">
    <property type="entry name" value="HTH_TetR"/>
</dbReference>
<keyword evidence="2 4" id="KW-0238">DNA-binding</keyword>
<organism evidence="6 7">
    <name type="scientific">Salinarimonas soli</name>
    <dbReference type="NCBI Taxonomy" id="1638099"/>
    <lineage>
        <taxon>Bacteria</taxon>
        <taxon>Pseudomonadati</taxon>
        <taxon>Pseudomonadota</taxon>
        <taxon>Alphaproteobacteria</taxon>
        <taxon>Hyphomicrobiales</taxon>
        <taxon>Salinarimonadaceae</taxon>
        <taxon>Salinarimonas</taxon>
    </lineage>
</organism>
<reference evidence="6 7" key="1">
    <citation type="submission" date="2019-09" db="EMBL/GenBank/DDBJ databases">
        <title>Salinarimonas rosea gen. nov., sp. nov., a new member of the a-2 subgroup of the Proteobacteria.</title>
        <authorList>
            <person name="Liu J."/>
        </authorList>
    </citation>
    <scope>NUCLEOTIDE SEQUENCE [LARGE SCALE GENOMIC DNA]</scope>
    <source>
        <strain evidence="6 7">BN140002</strain>
    </source>
</reference>
<dbReference type="SUPFAM" id="SSF46689">
    <property type="entry name" value="Homeodomain-like"/>
    <property type="match status" value="1"/>
</dbReference>
<dbReference type="InterPro" id="IPR023772">
    <property type="entry name" value="DNA-bd_HTH_TetR-type_CS"/>
</dbReference>
<dbReference type="GO" id="GO:0003700">
    <property type="term" value="F:DNA-binding transcription factor activity"/>
    <property type="evidence" value="ECO:0007669"/>
    <property type="project" value="TreeGrafter"/>
</dbReference>
<dbReference type="Pfam" id="PF14246">
    <property type="entry name" value="TetR_C_7"/>
    <property type="match status" value="1"/>
</dbReference>
<protein>
    <submittedName>
        <fullName evidence="6">TetR/AcrR family transcriptional regulator</fullName>
    </submittedName>
</protein>
<keyword evidence="1" id="KW-0805">Transcription regulation</keyword>
<dbReference type="Gene3D" id="1.10.357.10">
    <property type="entry name" value="Tetracycline Repressor, domain 2"/>
    <property type="match status" value="1"/>
</dbReference>
<dbReference type="EMBL" id="VUOA01000037">
    <property type="protein sequence ID" value="KAA2235194.1"/>
    <property type="molecule type" value="Genomic_DNA"/>
</dbReference>
<sequence length="214" mass="23069">MSTDSAIKEAPAPAAVDSAKRRQIIEGARRVFLAQGFDGASMGEIARAAGVSKGTLYVYFDSKDALFEALTLEERASLAEVLFILDDGNPDVRDVLRRLGHSYLAMLVRPEHVSAVRMVIGAAEKFPRLGEMFYEAGPREGVSRLRVYLDRQVAAGRLRIKDTSIAAEQFIGLCASPVLRRVLFGAGGPPTAAEMEATVEAALDTFMAAFGSTK</sequence>
<gene>
    <name evidence="6" type="ORF">F0L46_20840</name>
</gene>
<evidence type="ECO:0000256" key="2">
    <source>
        <dbReference type="ARBA" id="ARBA00023125"/>
    </source>
</evidence>
<evidence type="ECO:0000313" key="7">
    <source>
        <dbReference type="Proteomes" id="UP000323142"/>
    </source>
</evidence>
<keyword evidence="7" id="KW-1185">Reference proteome</keyword>
<evidence type="ECO:0000259" key="5">
    <source>
        <dbReference type="PROSITE" id="PS50977"/>
    </source>
</evidence>
<dbReference type="PANTHER" id="PTHR30055">
    <property type="entry name" value="HTH-TYPE TRANSCRIPTIONAL REGULATOR RUTR"/>
    <property type="match status" value="1"/>
</dbReference>
<keyword evidence="3" id="KW-0804">Transcription</keyword>
<dbReference type="FunFam" id="1.10.10.60:FF:000141">
    <property type="entry name" value="TetR family transcriptional regulator"/>
    <property type="match status" value="1"/>
</dbReference>
<dbReference type="InterPro" id="IPR039536">
    <property type="entry name" value="TetR_C_Proteobacteria"/>
</dbReference>
<dbReference type="Gene3D" id="1.10.10.60">
    <property type="entry name" value="Homeodomain-like"/>
    <property type="match status" value="1"/>
</dbReference>
<dbReference type="Pfam" id="PF00440">
    <property type="entry name" value="TetR_N"/>
    <property type="match status" value="1"/>
</dbReference>
<evidence type="ECO:0000313" key="6">
    <source>
        <dbReference type="EMBL" id="KAA2235194.1"/>
    </source>
</evidence>
<evidence type="ECO:0000256" key="3">
    <source>
        <dbReference type="ARBA" id="ARBA00023163"/>
    </source>
</evidence>
<feature type="domain" description="HTH tetR-type" evidence="5">
    <location>
        <begin position="18"/>
        <end position="78"/>
    </location>
</feature>
<name>A0A5B2V831_9HYPH</name>
<dbReference type="GO" id="GO:0000976">
    <property type="term" value="F:transcription cis-regulatory region binding"/>
    <property type="evidence" value="ECO:0007669"/>
    <property type="project" value="TreeGrafter"/>
</dbReference>
<dbReference type="RefSeq" id="WP_149821182.1">
    <property type="nucleotide sequence ID" value="NZ_VUOA01000037.1"/>
</dbReference>
<accession>A0A5B2V831</accession>
<evidence type="ECO:0000256" key="1">
    <source>
        <dbReference type="ARBA" id="ARBA00023015"/>
    </source>
</evidence>
<dbReference type="PROSITE" id="PS50977">
    <property type="entry name" value="HTH_TETR_2"/>
    <property type="match status" value="1"/>
</dbReference>